<comment type="caution">
    <text evidence="10">The sequence shown here is derived from an EMBL/GenBank/DDBJ whole genome shotgun (WGS) entry which is preliminary data.</text>
</comment>
<evidence type="ECO:0000259" key="9">
    <source>
        <dbReference type="Pfam" id="PF05649"/>
    </source>
</evidence>
<keyword evidence="2" id="KW-0645">Protease</keyword>
<dbReference type="InterPro" id="IPR042089">
    <property type="entry name" value="Peptidase_M13_dom_2"/>
</dbReference>
<proteinExistence type="predicted"/>
<keyword evidence="5" id="KW-0862">Zinc</keyword>
<dbReference type="PRINTS" id="PR00786">
    <property type="entry name" value="NEPRILYSIN"/>
</dbReference>
<feature type="signal peptide" evidence="7">
    <location>
        <begin position="1"/>
        <end position="27"/>
    </location>
</feature>
<keyword evidence="4" id="KW-0378">Hydrolase</keyword>
<evidence type="ECO:0000256" key="5">
    <source>
        <dbReference type="ARBA" id="ARBA00022833"/>
    </source>
</evidence>
<dbReference type="PANTHER" id="PTHR11733:SF211">
    <property type="entry name" value="OLIGOPEPTIDASE LIPOPROTEIN M13 FAMILY"/>
    <property type="match status" value="1"/>
</dbReference>
<sequence length="694" mass="76248">MQPIQRILTAAMLGAAAALVATPVVLGADQPATTGGANAGIDLSYIDHSVKPGDDFFSYANGAWVKTAQIPADRSSTGPTQELEDLTAKRTADLIQNMAKLHPASGTNERRIADYYAAYMDEATIEKRGLIAIKPELDRIDAIKTRDDLARELGSEQRADVDPINATNFQTENLFGLFVAQALQDPSRNMAYLLQGGLGMPSRDYYLSQDPQMVASRAKYQTYVSALLTLAGTPDADAQAKSIVALETKIAQAQESLIDSEDIHKANNVWSMSDFAKNAPGMNWAVYFKAAGLGDQKAIDAWQPAATAAIAKLVSGEPIETWKQLLRYHAIDSAAPLLPKAYDDLHFGFYSGALQGVPTQPARWKRAVDATSDDLDYAVGQVYVKKYFPPPAKAEVQAMVKNLIATFNERLDTLAWMTPATRAKAKEKLASLRVGVGYPDTWRDYGSLAIRSDDALGNHQRAVAHRYRYQLAKLGKPVDRGEWWMTPQTVDAVNLPVQNALNFPAAVLQPPFFFPHGDAAVNYGATGATIGHEISHSFDNLGAEFNAQGKLENWWTPQDAAHFKATTQKLVEQYNHYQALPGLYVSGQQTLGENIADVAGLAVAYAAYHRSLNGKPAPVIDGLTGDERFFLAYAQGWRVKIRDEELRQRLATDVHAPDNIRAQAVRNIDGWYEPFHVQPGDKLYLSPDDRVRIW</sequence>
<dbReference type="Gene3D" id="3.40.390.10">
    <property type="entry name" value="Collagenase (Catalytic Domain)"/>
    <property type="match status" value="1"/>
</dbReference>
<dbReference type="RefSeq" id="WP_115476477.1">
    <property type="nucleotide sequence ID" value="NZ_QRBF01000001.1"/>
</dbReference>
<dbReference type="InterPro" id="IPR024079">
    <property type="entry name" value="MetalloPept_cat_dom_sf"/>
</dbReference>
<dbReference type="GO" id="GO:0046872">
    <property type="term" value="F:metal ion binding"/>
    <property type="evidence" value="ECO:0007669"/>
    <property type="project" value="UniProtKB-KW"/>
</dbReference>
<evidence type="ECO:0000256" key="1">
    <source>
        <dbReference type="ARBA" id="ARBA00001947"/>
    </source>
</evidence>
<dbReference type="Pfam" id="PF05649">
    <property type="entry name" value="Peptidase_M13_N"/>
    <property type="match status" value="1"/>
</dbReference>
<dbReference type="OrthoDB" id="9775677at2"/>
<evidence type="ECO:0000256" key="6">
    <source>
        <dbReference type="ARBA" id="ARBA00023049"/>
    </source>
</evidence>
<dbReference type="Gene3D" id="1.10.1380.10">
    <property type="entry name" value="Neutral endopeptidase , domain2"/>
    <property type="match status" value="1"/>
</dbReference>
<feature type="domain" description="Peptidase M13 N-terminal" evidence="9">
    <location>
        <begin position="52"/>
        <end position="439"/>
    </location>
</feature>
<dbReference type="GO" id="GO:0004222">
    <property type="term" value="F:metalloendopeptidase activity"/>
    <property type="evidence" value="ECO:0007669"/>
    <property type="project" value="InterPro"/>
</dbReference>
<keyword evidence="6" id="KW-0482">Metalloprotease</keyword>
<protein>
    <submittedName>
        <fullName evidence="10">M13 family peptidase</fullName>
    </submittedName>
</protein>
<feature type="domain" description="Peptidase M13 C-terminal" evidence="8">
    <location>
        <begin position="496"/>
        <end position="691"/>
    </location>
</feature>
<evidence type="ECO:0000256" key="3">
    <source>
        <dbReference type="ARBA" id="ARBA00022723"/>
    </source>
</evidence>
<evidence type="ECO:0000256" key="7">
    <source>
        <dbReference type="SAM" id="SignalP"/>
    </source>
</evidence>
<comment type="cofactor">
    <cofactor evidence="1">
        <name>Zn(2+)</name>
        <dbReference type="ChEBI" id="CHEBI:29105"/>
    </cofactor>
</comment>
<dbReference type="SUPFAM" id="SSF55486">
    <property type="entry name" value="Metalloproteases ('zincins'), catalytic domain"/>
    <property type="match status" value="1"/>
</dbReference>
<evidence type="ECO:0000259" key="8">
    <source>
        <dbReference type="Pfam" id="PF01431"/>
    </source>
</evidence>
<dbReference type="InterPro" id="IPR008753">
    <property type="entry name" value="Peptidase_M13_N"/>
</dbReference>
<dbReference type="GO" id="GO:0016485">
    <property type="term" value="P:protein processing"/>
    <property type="evidence" value="ECO:0007669"/>
    <property type="project" value="TreeGrafter"/>
</dbReference>
<keyword evidence="7" id="KW-0732">Signal</keyword>
<organism evidence="10 11">
    <name type="scientific">Dyella psychrodurans</name>
    <dbReference type="NCBI Taxonomy" id="1927960"/>
    <lineage>
        <taxon>Bacteria</taxon>
        <taxon>Pseudomonadati</taxon>
        <taxon>Pseudomonadota</taxon>
        <taxon>Gammaproteobacteria</taxon>
        <taxon>Lysobacterales</taxon>
        <taxon>Rhodanobacteraceae</taxon>
        <taxon>Dyella</taxon>
    </lineage>
</organism>
<gene>
    <name evidence="10" type="ORF">DWU99_02885</name>
</gene>
<accession>A0A370XCU7</accession>
<evidence type="ECO:0000313" key="10">
    <source>
        <dbReference type="EMBL" id="RDS86226.1"/>
    </source>
</evidence>
<keyword evidence="11" id="KW-1185">Reference proteome</keyword>
<evidence type="ECO:0000256" key="4">
    <source>
        <dbReference type="ARBA" id="ARBA00022801"/>
    </source>
</evidence>
<keyword evidence="3" id="KW-0479">Metal-binding</keyword>
<dbReference type="PANTHER" id="PTHR11733">
    <property type="entry name" value="ZINC METALLOPROTEASE FAMILY M13 NEPRILYSIN-RELATED"/>
    <property type="match status" value="1"/>
</dbReference>
<dbReference type="CDD" id="cd08662">
    <property type="entry name" value="M13"/>
    <property type="match status" value="1"/>
</dbReference>
<dbReference type="InterPro" id="IPR000718">
    <property type="entry name" value="Peptidase_M13"/>
</dbReference>
<evidence type="ECO:0000313" key="11">
    <source>
        <dbReference type="Proteomes" id="UP000255334"/>
    </source>
</evidence>
<evidence type="ECO:0000256" key="2">
    <source>
        <dbReference type="ARBA" id="ARBA00022670"/>
    </source>
</evidence>
<dbReference type="GO" id="GO:0005886">
    <property type="term" value="C:plasma membrane"/>
    <property type="evidence" value="ECO:0007669"/>
    <property type="project" value="TreeGrafter"/>
</dbReference>
<feature type="chain" id="PRO_5016629346" evidence="7">
    <location>
        <begin position="28"/>
        <end position="694"/>
    </location>
</feature>
<reference evidence="10 11" key="1">
    <citation type="submission" date="2018-07" db="EMBL/GenBank/DDBJ databases">
        <title>Dyella monticola sp. nov. and Dyella psychrodurans sp. nov. isolated from monsoon evergreen broad-leaved forest soil of Dinghu Mountain, China.</title>
        <authorList>
            <person name="Gao Z."/>
            <person name="Qiu L."/>
        </authorList>
    </citation>
    <scope>NUCLEOTIDE SEQUENCE [LARGE SCALE GENOMIC DNA]</scope>
    <source>
        <strain evidence="10 11">4MSK11</strain>
    </source>
</reference>
<name>A0A370XCU7_9GAMM</name>
<dbReference type="Pfam" id="PF01431">
    <property type="entry name" value="Peptidase_M13"/>
    <property type="match status" value="1"/>
</dbReference>
<dbReference type="AlphaFoldDB" id="A0A370XCU7"/>
<dbReference type="EMBL" id="QRBF01000001">
    <property type="protein sequence ID" value="RDS86226.1"/>
    <property type="molecule type" value="Genomic_DNA"/>
</dbReference>
<dbReference type="PROSITE" id="PS51885">
    <property type="entry name" value="NEPRILYSIN"/>
    <property type="match status" value="1"/>
</dbReference>
<dbReference type="InterPro" id="IPR018497">
    <property type="entry name" value="Peptidase_M13_C"/>
</dbReference>
<dbReference type="Proteomes" id="UP000255334">
    <property type="component" value="Unassembled WGS sequence"/>
</dbReference>